<evidence type="ECO:0000313" key="8">
    <source>
        <dbReference type="Proteomes" id="UP000077412"/>
    </source>
</evidence>
<feature type="transmembrane region" description="Helical" evidence="6">
    <location>
        <begin position="104"/>
        <end position="124"/>
    </location>
</feature>
<dbReference type="AlphaFoldDB" id="A0A1B1Z5B8"/>
<feature type="transmembrane region" description="Helical" evidence="6">
    <location>
        <begin position="183"/>
        <end position="203"/>
    </location>
</feature>
<accession>A0A1B1Z5B8</accession>
<comment type="similarity">
    <text evidence="2">Belongs to the UPF0014 family.</text>
</comment>
<gene>
    <name evidence="7" type="ORF">ABE41_011520</name>
</gene>
<protein>
    <submittedName>
        <fullName evidence="7">Iron export ABC transporter permease subunit FetB</fullName>
    </submittedName>
</protein>
<sequence>MKEIIDFSFWQLLAAYVFVLILILIVKIKRIPREKEILLATVRMTIQLILAGYILVYLFENTHPLLTLLSICIMQVFAIYNVYKRSNTRINLKMKKIIALSMTLGIFFSLFYFIFIVINVSPWYEPRYFIPIAGMIIGNSMTGITLGVNNLITGMKSHREEVEGALMLGATPKVASKKVTNQAFDAAMIPTINSMVGMGIVFLPGLMTGQILSGTSPIVAIEYQIAVILGIVGSVSLSVILFLHLGYKQFFNDRSQLIQDYD</sequence>
<evidence type="ECO:0000256" key="3">
    <source>
        <dbReference type="ARBA" id="ARBA00022692"/>
    </source>
</evidence>
<dbReference type="PANTHER" id="PTHR30028">
    <property type="entry name" value="UPF0014 INNER MEMBRANE PROTEIN YBBM-RELATED"/>
    <property type="match status" value="1"/>
</dbReference>
<dbReference type="EMBL" id="CP016761">
    <property type="protein sequence ID" value="ANX12638.1"/>
    <property type="molecule type" value="Genomic_DNA"/>
</dbReference>
<proteinExistence type="inferred from homology"/>
<dbReference type="Proteomes" id="UP000077412">
    <property type="component" value="Chromosome"/>
</dbReference>
<dbReference type="RefSeq" id="WP_066290308.1">
    <property type="nucleotide sequence ID" value="NZ_CP016761.1"/>
</dbReference>
<organism evidence="7 8">
    <name type="scientific">Fictibacillus arsenicus</name>
    <dbReference type="NCBI Taxonomy" id="255247"/>
    <lineage>
        <taxon>Bacteria</taxon>
        <taxon>Bacillati</taxon>
        <taxon>Bacillota</taxon>
        <taxon>Bacilli</taxon>
        <taxon>Bacillales</taxon>
        <taxon>Fictibacillaceae</taxon>
        <taxon>Fictibacillus</taxon>
    </lineage>
</organism>
<evidence type="ECO:0000256" key="2">
    <source>
        <dbReference type="ARBA" id="ARBA00005268"/>
    </source>
</evidence>
<evidence type="ECO:0000256" key="6">
    <source>
        <dbReference type="SAM" id="Phobius"/>
    </source>
</evidence>
<evidence type="ECO:0000313" key="7">
    <source>
        <dbReference type="EMBL" id="ANX12638.1"/>
    </source>
</evidence>
<dbReference type="GO" id="GO:0005886">
    <property type="term" value="C:plasma membrane"/>
    <property type="evidence" value="ECO:0007669"/>
    <property type="project" value="TreeGrafter"/>
</dbReference>
<feature type="transmembrane region" description="Helical" evidence="6">
    <location>
        <begin position="65"/>
        <end position="83"/>
    </location>
</feature>
<feature type="transmembrane region" description="Helical" evidence="6">
    <location>
        <begin position="7"/>
        <end position="26"/>
    </location>
</feature>
<dbReference type="KEGG" id="far:ABE41_011520"/>
<dbReference type="STRING" id="255247.ABE41_011520"/>
<dbReference type="InterPro" id="IPR005226">
    <property type="entry name" value="UPF0014_fam"/>
</dbReference>
<evidence type="ECO:0000256" key="5">
    <source>
        <dbReference type="ARBA" id="ARBA00023136"/>
    </source>
</evidence>
<reference evidence="7 8" key="1">
    <citation type="submission" date="2016-08" db="EMBL/GenBank/DDBJ databases">
        <title>Complete genome sequence of Fictibacillus arsenicus G25-54, a strain with toxicity to nematodes and a potential arsenic-resistance activity.</title>
        <authorList>
            <person name="Zheng Z."/>
        </authorList>
    </citation>
    <scope>NUCLEOTIDE SEQUENCE [LARGE SCALE GENOMIC DNA]</scope>
    <source>
        <strain evidence="7 8">G25-54</strain>
    </source>
</reference>
<dbReference type="Pfam" id="PF03649">
    <property type="entry name" value="UPF0014"/>
    <property type="match status" value="1"/>
</dbReference>
<keyword evidence="5 6" id="KW-0472">Membrane</keyword>
<evidence type="ECO:0000256" key="4">
    <source>
        <dbReference type="ARBA" id="ARBA00022989"/>
    </source>
</evidence>
<dbReference type="PANTHER" id="PTHR30028:SF0">
    <property type="entry name" value="PROTEIN ALUMINUM SENSITIVE 3"/>
    <property type="match status" value="1"/>
</dbReference>
<comment type="subcellular location">
    <subcellularLocation>
        <location evidence="1">Membrane</location>
        <topology evidence="1">Multi-pass membrane protein</topology>
    </subcellularLocation>
</comment>
<feature type="transmembrane region" description="Helical" evidence="6">
    <location>
        <begin position="223"/>
        <end position="247"/>
    </location>
</feature>
<evidence type="ECO:0000256" key="1">
    <source>
        <dbReference type="ARBA" id="ARBA00004141"/>
    </source>
</evidence>
<keyword evidence="4 6" id="KW-1133">Transmembrane helix</keyword>
<keyword evidence="3 6" id="KW-0812">Transmembrane</keyword>
<feature type="transmembrane region" description="Helical" evidence="6">
    <location>
        <begin position="38"/>
        <end position="59"/>
    </location>
</feature>
<feature type="transmembrane region" description="Helical" evidence="6">
    <location>
        <begin position="130"/>
        <end position="152"/>
    </location>
</feature>
<dbReference type="OrthoDB" id="9791807at2"/>
<name>A0A1B1Z5B8_9BACL</name>
<keyword evidence="8" id="KW-1185">Reference proteome</keyword>